<evidence type="ECO:0000313" key="11">
    <source>
        <dbReference type="Proteomes" id="UP000002613"/>
    </source>
</evidence>
<accession>D3RY98</accession>
<dbReference type="GeneID" id="8778820"/>
<dbReference type="Pfam" id="PF02730">
    <property type="entry name" value="AFOR_N"/>
    <property type="match status" value="1"/>
</dbReference>
<organism evidence="10 11">
    <name type="scientific">Ferroglobus placidus (strain DSM 10642 / AEDII12DO)</name>
    <dbReference type="NCBI Taxonomy" id="589924"/>
    <lineage>
        <taxon>Archaea</taxon>
        <taxon>Methanobacteriati</taxon>
        <taxon>Methanobacteriota</taxon>
        <taxon>Archaeoglobi</taxon>
        <taxon>Archaeoglobales</taxon>
        <taxon>Archaeoglobaceae</taxon>
        <taxon>Ferroglobus</taxon>
    </lineage>
</organism>
<evidence type="ECO:0000259" key="9">
    <source>
        <dbReference type="SMART" id="SM00790"/>
    </source>
</evidence>
<dbReference type="InterPro" id="IPR013983">
    <property type="entry name" value="Ald_Fedxn_OxRdtase_N"/>
</dbReference>
<protein>
    <submittedName>
        <fullName evidence="10">Aldehyde ferredoxin oxidoreductase</fullName>
        <ecNumber evidence="10">1.2.7.5</ecNumber>
    </submittedName>
</protein>
<evidence type="ECO:0000256" key="5">
    <source>
        <dbReference type="ARBA" id="ARBA00023002"/>
    </source>
</evidence>
<dbReference type="OrthoDB" id="51360at2157"/>
<evidence type="ECO:0000256" key="7">
    <source>
        <dbReference type="ARBA" id="ARBA00023014"/>
    </source>
</evidence>
<dbReference type="SMART" id="SM00790">
    <property type="entry name" value="AFOR_N"/>
    <property type="match status" value="1"/>
</dbReference>
<dbReference type="Gene3D" id="1.10.569.10">
    <property type="entry name" value="Aldehyde Ferredoxin Oxidoreductase Protein, subunit A, domain 2"/>
    <property type="match status" value="1"/>
</dbReference>
<evidence type="ECO:0000256" key="6">
    <source>
        <dbReference type="ARBA" id="ARBA00023004"/>
    </source>
</evidence>
<evidence type="ECO:0000256" key="3">
    <source>
        <dbReference type="ARBA" id="ARBA00022485"/>
    </source>
</evidence>
<dbReference type="Pfam" id="PF01314">
    <property type="entry name" value="AFOR_C"/>
    <property type="match status" value="1"/>
</dbReference>
<dbReference type="PANTHER" id="PTHR30038:SF7">
    <property type="entry name" value="TUNGSTEN-CONTAINING GLYCERALDEHYDE-3-PHOSPHATE:FERREDOXIN OXIDOREDUCTASE"/>
    <property type="match status" value="1"/>
</dbReference>
<dbReference type="InterPro" id="IPR013984">
    <property type="entry name" value="Ald_Fedxn_OxRdtase_dom2"/>
</dbReference>
<dbReference type="PaxDb" id="589924-Ferp_1307"/>
<dbReference type="InterPro" id="IPR036503">
    <property type="entry name" value="Ald_Fedxn_OxRdtase_N_sf"/>
</dbReference>
<proteinExistence type="inferred from homology"/>
<dbReference type="GO" id="GO:0051539">
    <property type="term" value="F:4 iron, 4 sulfur cluster binding"/>
    <property type="evidence" value="ECO:0007669"/>
    <property type="project" value="UniProtKB-KW"/>
</dbReference>
<gene>
    <name evidence="10" type="ordered locus">Ferp_1307</name>
</gene>
<evidence type="ECO:0000256" key="2">
    <source>
        <dbReference type="ARBA" id="ARBA00011032"/>
    </source>
</evidence>
<keyword evidence="5 10" id="KW-0560">Oxidoreductase</keyword>
<evidence type="ECO:0000313" key="10">
    <source>
        <dbReference type="EMBL" id="ADC65461.1"/>
    </source>
</evidence>
<dbReference type="InterPro" id="IPR051919">
    <property type="entry name" value="W-dependent_AOR"/>
</dbReference>
<dbReference type="PANTHER" id="PTHR30038">
    <property type="entry name" value="ALDEHYDE FERREDOXIN OXIDOREDUCTASE"/>
    <property type="match status" value="1"/>
</dbReference>
<name>D3RY98_FERPA</name>
<dbReference type="InterPro" id="IPR036021">
    <property type="entry name" value="Tungsten_al_ferr_oxy-like_C"/>
</dbReference>
<dbReference type="Gene3D" id="3.60.9.10">
    <property type="entry name" value="Aldehyde ferredoxin oxidoreductase, N-terminal domain"/>
    <property type="match status" value="1"/>
</dbReference>
<dbReference type="GO" id="GO:0009055">
    <property type="term" value="F:electron transfer activity"/>
    <property type="evidence" value="ECO:0007669"/>
    <property type="project" value="InterPro"/>
</dbReference>
<dbReference type="HOGENOM" id="CLU_020364_1_0_2"/>
<dbReference type="SUPFAM" id="SSF56228">
    <property type="entry name" value="Aldehyde ferredoxin oxidoreductase, N-terminal domain"/>
    <property type="match status" value="1"/>
</dbReference>
<evidence type="ECO:0000256" key="8">
    <source>
        <dbReference type="ARBA" id="ARBA00049934"/>
    </source>
</evidence>
<evidence type="ECO:0000256" key="4">
    <source>
        <dbReference type="ARBA" id="ARBA00022723"/>
    </source>
</evidence>
<dbReference type="Gene3D" id="1.10.599.10">
    <property type="entry name" value="Aldehyde Ferredoxin Oxidoreductase Protein, subunit A, domain 3"/>
    <property type="match status" value="1"/>
</dbReference>
<dbReference type="STRING" id="589924.Ferp_1307"/>
<comment type="similarity">
    <text evidence="2">Belongs to the AOR/FOR family.</text>
</comment>
<dbReference type="Proteomes" id="UP000002613">
    <property type="component" value="Chromosome"/>
</dbReference>
<dbReference type="EMBL" id="CP001899">
    <property type="protein sequence ID" value="ADC65461.1"/>
    <property type="molecule type" value="Genomic_DNA"/>
</dbReference>
<reference evidence="11" key="1">
    <citation type="submission" date="2010-02" db="EMBL/GenBank/DDBJ databases">
        <title>Complete sequence of Ferroglobus placidus DSM 10642.</title>
        <authorList>
            <consortium name="US DOE Joint Genome Institute"/>
            <person name="Lucas S."/>
            <person name="Copeland A."/>
            <person name="Lapidus A."/>
            <person name="Cheng J.-F."/>
            <person name="Bruce D."/>
            <person name="Goodwin L."/>
            <person name="Pitluck S."/>
            <person name="Saunders E."/>
            <person name="Brettin T."/>
            <person name="Detter J.C."/>
            <person name="Han C."/>
            <person name="Tapia R."/>
            <person name="Larimer F."/>
            <person name="Land M."/>
            <person name="Hauser L."/>
            <person name="Kyrpides N."/>
            <person name="Ivanova N."/>
            <person name="Holmes D."/>
            <person name="Lovley D."/>
            <person name="Kyrpides N."/>
            <person name="Anderson I.J."/>
            <person name="Woyke T."/>
        </authorList>
    </citation>
    <scope>NUCLEOTIDE SEQUENCE [LARGE SCALE GENOMIC DNA]</scope>
    <source>
        <strain evidence="11">DSM 10642 / AEDII12DO</strain>
    </source>
</reference>
<comment type="cofactor">
    <cofactor evidence="1">
        <name>[4Fe-4S] cluster</name>
        <dbReference type="ChEBI" id="CHEBI:49883"/>
    </cofactor>
</comment>
<evidence type="ECO:0000256" key="1">
    <source>
        <dbReference type="ARBA" id="ARBA00001966"/>
    </source>
</evidence>
<keyword evidence="7" id="KW-0411">Iron-sulfur</keyword>
<keyword evidence="4" id="KW-0479">Metal-binding</keyword>
<feature type="domain" description="Aldehyde ferredoxin oxidoreductase N-terminal" evidence="9">
    <location>
        <begin position="3"/>
        <end position="200"/>
    </location>
</feature>
<dbReference type="KEGG" id="fpl:Ferp_1307"/>
<keyword evidence="3" id="KW-0004">4Fe-4S</keyword>
<keyword evidence="6" id="KW-0408">Iron</keyword>
<dbReference type="AlphaFoldDB" id="D3RY98"/>
<dbReference type="InterPro" id="IPR001203">
    <property type="entry name" value="OxRdtase_Ald_Fedxn_C"/>
</dbReference>
<dbReference type="GO" id="GO:0046872">
    <property type="term" value="F:metal ion binding"/>
    <property type="evidence" value="ECO:0007669"/>
    <property type="project" value="UniProtKB-KW"/>
</dbReference>
<dbReference type="SUPFAM" id="SSF48310">
    <property type="entry name" value="Aldehyde ferredoxin oxidoreductase, C-terminal domains"/>
    <property type="match status" value="1"/>
</dbReference>
<reference evidence="10 11" key="2">
    <citation type="journal article" date="2011" name="Stand. Genomic Sci.">
        <title>Complete genome sequence of Ferroglobus placidus AEDII12DO.</title>
        <authorList>
            <person name="Anderson I."/>
            <person name="Risso C."/>
            <person name="Holmes D."/>
            <person name="Lucas S."/>
            <person name="Copeland A."/>
            <person name="Lapidus A."/>
            <person name="Cheng J.F."/>
            <person name="Bruce D."/>
            <person name="Goodwin L."/>
            <person name="Pitluck S."/>
            <person name="Saunders E."/>
            <person name="Brettin T."/>
            <person name="Detter J.C."/>
            <person name="Han C."/>
            <person name="Tapia R."/>
            <person name="Larimer F."/>
            <person name="Land M."/>
            <person name="Hauser L."/>
            <person name="Woyke T."/>
            <person name="Lovley D."/>
            <person name="Kyrpides N."/>
            <person name="Ivanova N."/>
        </authorList>
    </citation>
    <scope>NUCLEOTIDE SEQUENCE [LARGE SCALE GENOMIC DNA]</scope>
    <source>
        <strain evidence="11">DSM 10642 / AEDII12DO</strain>
    </source>
</reference>
<dbReference type="InterPro" id="IPR013985">
    <property type="entry name" value="Ald_Fedxn_OxRdtase_dom3"/>
</dbReference>
<keyword evidence="11" id="KW-1185">Reference proteome</keyword>
<dbReference type="EC" id="1.2.7.5" evidence="10"/>
<dbReference type="RefSeq" id="WP_012965804.1">
    <property type="nucleotide sequence ID" value="NC_013849.1"/>
</dbReference>
<comment type="cofactor">
    <cofactor evidence="8">
        <name>tungstopterin</name>
        <dbReference type="ChEBI" id="CHEBI:30402"/>
    </cofactor>
</comment>
<dbReference type="GO" id="GO:0033726">
    <property type="term" value="F:aldehyde ferredoxin oxidoreductase activity"/>
    <property type="evidence" value="ECO:0007669"/>
    <property type="project" value="UniProtKB-EC"/>
</dbReference>
<dbReference type="eggNOG" id="arCOG00706">
    <property type="taxonomic scope" value="Archaea"/>
</dbReference>
<sequence length="603" mass="67144">MSFTSKLLEIDLSEERWEEVEIDSEAYERNLGIIGIAYEIAEKLAGRFSPFDEDNFVIFAAGILTNTSMPGASKVVAVTKNPLNNTYGPSVGGGAFARDMKRAGYDLIVIKGRAEKPVWIDISEGKVEVNEAKFWGRDAVESYELLKEKGKSVLTIGQAGENLVSYALTLIDGVHHLGKAGLGAVLGSKNLKAIRVGGSKKSRIADENKFDEVVKAVRKKILSDKVTKLYAEVGIMAAWENWAKFGYLANKMKSEAISKEVAEEFGVKKYLEKIKVRSLGCFGCPSPCKAVLKAKINGKEIVTKASLYLGVAYEFGVKCGVKKAEEAVFCHDLANRFGIDAMLFAELFDVLATLKEEGKIDLEIKRDFDSVVRFLKLVAERKEVGEKLAKGIDGVKEIAEFEDYFIKKMEPLFDPRVSSGSEAFGLLTNPRGAQEGPVTPTVLPGRSRESLERYMRSIGASEELIRKTFENGFNSALYTLAAENWLWTLNGMGICRRESIARSLNIETVKDLFVSATGIEASSEDIVKAAARAFTICRKLNCSEGYSMKDDLPPKRFFQPLKTWEGEKVWRDYLTGKEIKFEDVVKMLKEYYRFRGWKENGCP</sequence>